<organism evidence="1">
    <name type="scientific">Macaca fascicularis</name>
    <name type="common">Crab-eating macaque</name>
    <name type="synonym">Cynomolgus monkey</name>
    <dbReference type="NCBI Taxonomy" id="9541"/>
    <lineage>
        <taxon>Eukaryota</taxon>
        <taxon>Metazoa</taxon>
        <taxon>Chordata</taxon>
        <taxon>Craniata</taxon>
        <taxon>Vertebrata</taxon>
        <taxon>Euteleostomi</taxon>
        <taxon>Mammalia</taxon>
        <taxon>Eutheria</taxon>
        <taxon>Euarchontoglires</taxon>
        <taxon>Primates</taxon>
        <taxon>Haplorrhini</taxon>
        <taxon>Catarrhini</taxon>
        <taxon>Cercopithecidae</taxon>
        <taxon>Cercopithecinae</taxon>
        <taxon>Macaca</taxon>
    </lineage>
</organism>
<keyword evidence="1" id="KW-0808">Transferase</keyword>
<dbReference type="AlphaFoldDB" id="I7GL09"/>
<protein>
    <submittedName>
        <fullName evidence="1">Macaca fascicularis brain cDNA clone: QorA-10180, similar to human carnitine palmitoyltransferase II (CPT2), nuclear geneencoding mitochondrial protein, mRNA, RefSeq: NM_000098.1</fullName>
    </submittedName>
</protein>
<dbReference type="EMBL" id="AB170802">
    <property type="protein sequence ID" value="BAE87865.1"/>
    <property type="molecule type" value="mRNA"/>
</dbReference>
<dbReference type="GO" id="GO:0016740">
    <property type="term" value="F:transferase activity"/>
    <property type="evidence" value="ECO:0007669"/>
    <property type="project" value="UniProtKB-KW"/>
</dbReference>
<proteinExistence type="evidence at transcript level"/>
<accession>I7GL09</accession>
<sequence length="91" mass="9820">MTSPLRTLSTCPTTCCMGMAQTAGLINPLTSLSPRMALLPSTLSTLGVMVWQCSDFLMKYLKTALRSLPSLHRASQPLLTLLSLCRNSTSS</sequence>
<reference evidence="1" key="1">
    <citation type="journal article" date="2007" name="PLoS Biol.">
        <title>Rate of evolution in brain-expressed genes in humans and other primates.</title>
        <authorList>
            <person name="Wang H.-Y."/>
            <person name="Chien H.-C."/>
            <person name="Osada N."/>
            <person name="Hashimoto K."/>
            <person name="Sugano S."/>
            <person name="Gojobori T."/>
            <person name="Chou C.-K."/>
            <person name="Tsai S.-F."/>
            <person name="Wu C.-I."/>
            <person name="Shen C.-K.J."/>
        </authorList>
    </citation>
    <scope>NUCLEOTIDE SEQUENCE</scope>
</reference>
<evidence type="ECO:0000313" key="1">
    <source>
        <dbReference type="EMBL" id="BAE87865.1"/>
    </source>
</evidence>
<name>I7GL09_MACFA</name>